<evidence type="ECO:0000256" key="6">
    <source>
        <dbReference type="ARBA" id="ARBA00023136"/>
    </source>
</evidence>
<keyword evidence="3" id="KW-1003">Cell membrane</keyword>
<feature type="transmembrane region" description="Helical" evidence="7">
    <location>
        <begin position="63"/>
        <end position="83"/>
    </location>
</feature>
<dbReference type="PANTHER" id="PTHR30506">
    <property type="entry name" value="INNER MEMBRANE PROTEIN"/>
    <property type="match status" value="1"/>
</dbReference>
<dbReference type="EMBL" id="NIGF01000015">
    <property type="protein sequence ID" value="PQV63119.1"/>
    <property type="molecule type" value="Genomic_DNA"/>
</dbReference>
<sequence>MTTLQFLDLLGVATFAASGALVAGRKKLDIFGALVVAFVSALGGGTIRDVLLGLTPVFWIKNTLPVAVVIVAALSTLVLMRFWTFPTRALLVLDALGLGVFAVLGAQRALDAGAPPLIATLMGMLSGAAGGAIRDVLCGDIPTVLRAEVYATAAILGGTAFCAVEKLGFSRDAALFCGALLTFGVRIAALKWKVALPQANIKSQ</sequence>
<evidence type="ECO:0000256" key="2">
    <source>
        <dbReference type="ARBA" id="ARBA00008193"/>
    </source>
</evidence>
<comment type="subcellular location">
    <subcellularLocation>
        <location evidence="1">Cell membrane</location>
        <topology evidence="1">Multi-pass membrane protein</topology>
    </subcellularLocation>
</comment>
<name>A0A2S8SQU5_9BACT</name>
<gene>
    <name evidence="9" type="ORF">B1R32_11525</name>
</gene>
<feature type="transmembrane region" description="Helical" evidence="7">
    <location>
        <begin position="6"/>
        <end position="23"/>
    </location>
</feature>
<evidence type="ECO:0000256" key="4">
    <source>
        <dbReference type="ARBA" id="ARBA00022692"/>
    </source>
</evidence>
<dbReference type="OrthoDB" id="9791874at2"/>
<dbReference type="Proteomes" id="UP000237684">
    <property type="component" value="Unassembled WGS sequence"/>
</dbReference>
<dbReference type="Pfam" id="PF03458">
    <property type="entry name" value="Gly_transporter"/>
    <property type="match status" value="2"/>
</dbReference>
<comment type="caution">
    <text evidence="9">The sequence shown here is derived from an EMBL/GenBank/DDBJ whole genome shotgun (WGS) entry which is preliminary data.</text>
</comment>
<feature type="transmembrane region" description="Helical" evidence="7">
    <location>
        <begin position="30"/>
        <end position="51"/>
    </location>
</feature>
<evidence type="ECO:0000256" key="5">
    <source>
        <dbReference type="ARBA" id="ARBA00022989"/>
    </source>
</evidence>
<keyword evidence="10" id="KW-1185">Reference proteome</keyword>
<dbReference type="PANTHER" id="PTHR30506:SF3">
    <property type="entry name" value="UPF0126 INNER MEMBRANE PROTEIN YADS-RELATED"/>
    <property type="match status" value="1"/>
</dbReference>
<evidence type="ECO:0000256" key="1">
    <source>
        <dbReference type="ARBA" id="ARBA00004651"/>
    </source>
</evidence>
<dbReference type="InParanoid" id="A0A2S8SQU5"/>
<evidence type="ECO:0000313" key="10">
    <source>
        <dbReference type="Proteomes" id="UP000237684"/>
    </source>
</evidence>
<keyword evidence="6 7" id="KW-0472">Membrane</keyword>
<accession>A0A2S8SQU5</accession>
<dbReference type="GO" id="GO:0005886">
    <property type="term" value="C:plasma membrane"/>
    <property type="evidence" value="ECO:0007669"/>
    <property type="project" value="UniProtKB-SubCell"/>
</dbReference>
<evidence type="ECO:0000256" key="7">
    <source>
        <dbReference type="SAM" id="Phobius"/>
    </source>
</evidence>
<proteinExistence type="inferred from homology"/>
<keyword evidence="4 7" id="KW-0812">Transmembrane</keyword>
<keyword evidence="5 7" id="KW-1133">Transmembrane helix</keyword>
<dbReference type="InterPro" id="IPR005115">
    <property type="entry name" value="Gly_transporter"/>
</dbReference>
<feature type="domain" description="Glycine transporter" evidence="8">
    <location>
        <begin position="6"/>
        <end position="80"/>
    </location>
</feature>
<feature type="domain" description="Glycine transporter" evidence="8">
    <location>
        <begin position="92"/>
        <end position="164"/>
    </location>
</feature>
<organism evidence="9 10">
    <name type="scientific">Abditibacterium utsteinense</name>
    <dbReference type="NCBI Taxonomy" id="1960156"/>
    <lineage>
        <taxon>Bacteria</taxon>
        <taxon>Pseudomonadati</taxon>
        <taxon>Abditibacteriota</taxon>
        <taxon>Abditibacteriia</taxon>
        <taxon>Abditibacteriales</taxon>
        <taxon>Abditibacteriaceae</taxon>
        <taxon>Abditibacterium</taxon>
    </lineage>
</organism>
<comment type="similarity">
    <text evidence="2">Belongs to the UPF0126 family.</text>
</comment>
<evidence type="ECO:0000313" key="9">
    <source>
        <dbReference type="EMBL" id="PQV63119.1"/>
    </source>
</evidence>
<evidence type="ECO:0000259" key="8">
    <source>
        <dbReference type="Pfam" id="PF03458"/>
    </source>
</evidence>
<dbReference type="AlphaFoldDB" id="A0A2S8SQU5"/>
<protein>
    <submittedName>
        <fullName evidence="9">Putative membrane protein YeiH</fullName>
    </submittedName>
</protein>
<dbReference type="RefSeq" id="WP_106380709.1">
    <property type="nucleotide sequence ID" value="NZ_NIGF01000015.1"/>
</dbReference>
<dbReference type="FunCoup" id="A0A2S8SQU5">
    <property type="interactions" value="110"/>
</dbReference>
<evidence type="ECO:0000256" key="3">
    <source>
        <dbReference type="ARBA" id="ARBA00022475"/>
    </source>
</evidence>
<reference evidence="9 10" key="1">
    <citation type="journal article" date="2018" name="Syst. Appl. Microbiol.">
        <title>Abditibacterium utsteinense sp. nov., the first cultivated member of candidate phylum FBP, isolated from ice-free Antarctic soil samples.</title>
        <authorList>
            <person name="Tahon G."/>
            <person name="Tytgat B."/>
            <person name="Lebbe L."/>
            <person name="Carlier A."/>
            <person name="Willems A."/>
        </authorList>
    </citation>
    <scope>NUCLEOTIDE SEQUENCE [LARGE SCALE GENOMIC DNA]</scope>
    <source>
        <strain evidence="9 10">LMG 29911</strain>
    </source>
</reference>